<protein>
    <submittedName>
        <fullName evidence="1">Uncharacterized protein</fullName>
    </submittedName>
</protein>
<dbReference type="AlphaFoldDB" id="A0ABD1I980"/>
<proteinExistence type="predicted"/>
<reference evidence="1 2" key="1">
    <citation type="submission" date="2024-06" db="EMBL/GenBank/DDBJ databases">
        <title>A chromosome level genome sequence of Diviner's sage (Salvia divinorum).</title>
        <authorList>
            <person name="Ford S.A."/>
            <person name="Ro D.-K."/>
            <person name="Ness R.W."/>
            <person name="Phillips M.A."/>
        </authorList>
    </citation>
    <scope>NUCLEOTIDE SEQUENCE [LARGE SCALE GENOMIC DNA]</scope>
    <source>
        <strain evidence="1">SAF-2024a</strain>
        <tissue evidence="1">Leaf</tissue>
    </source>
</reference>
<evidence type="ECO:0000313" key="1">
    <source>
        <dbReference type="EMBL" id="KAL1565267.1"/>
    </source>
</evidence>
<comment type="caution">
    <text evidence="1">The sequence shown here is derived from an EMBL/GenBank/DDBJ whole genome shotgun (WGS) entry which is preliminary data.</text>
</comment>
<keyword evidence="2" id="KW-1185">Reference proteome</keyword>
<dbReference type="EMBL" id="JBEAFC010000003">
    <property type="protein sequence ID" value="KAL1565267.1"/>
    <property type="molecule type" value="Genomic_DNA"/>
</dbReference>
<name>A0ABD1I980_SALDI</name>
<sequence length="85" mass="9861">MIEAHEQLDFLIGVGWQFGSSFGAYPKRGEFDPKFTTLEYPSKQAREFSYLCWPSKIQNYFLSYASTEALEPCRVNLEEVVSDCY</sequence>
<gene>
    <name evidence="1" type="ORF">AAHA92_07507</name>
</gene>
<evidence type="ECO:0000313" key="2">
    <source>
        <dbReference type="Proteomes" id="UP001567538"/>
    </source>
</evidence>
<dbReference type="Proteomes" id="UP001567538">
    <property type="component" value="Unassembled WGS sequence"/>
</dbReference>
<organism evidence="1 2">
    <name type="scientific">Salvia divinorum</name>
    <name type="common">Maria pastora</name>
    <name type="synonym">Diviner's sage</name>
    <dbReference type="NCBI Taxonomy" id="28513"/>
    <lineage>
        <taxon>Eukaryota</taxon>
        <taxon>Viridiplantae</taxon>
        <taxon>Streptophyta</taxon>
        <taxon>Embryophyta</taxon>
        <taxon>Tracheophyta</taxon>
        <taxon>Spermatophyta</taxon>
        <taxon>Magnoliopsida</taxon>
        <taxon>eudicotyledons</taxon>
        <taxon>Gunneridae</taxon>
        <taxon>Pentapetalae</taxon>
        <taxon>asterids</taxon>
        <taxon>lamiids</taxon>
        <taxon>Lamiales</taxon>
        <taxon>Lamiaceae</taxon>
        <taxon>Nepetoideae</taxon>
        <taxon>Mentheae</taxon>
        <taxon>Salviinae</taxon>
        <taxon>Salvia</taxon>
        <taxon>Salvia subgen. Calosphace</taxon>
    </lineage>
</organism>
<accession>A0ABD1I980</accession>